<dbReference type="Gene3D" id="3.30.1490.20">
    <property type="entry name" value="ATP-grasp fold, A domain"/>
    <property type="match status" value="1"/>
</dbReference>
<keyword evidence="5" id="KW-0479">Metal-binding</keyword>
<dbReference type="InterPro" id="IPR002192">
    <property type="entry name" value="PPDK_AMP/ATP-bd"/>
</dbReference>
<evidence type="ECO:0000256" key="9">
    <source>
        <dbReference type="ARBA" id="ARBA00022842"/>
    </source>
</evidence>
<evidence type="ECO:0000256" key="1">
    <source>
        <dbReference type="ARBA" id="ARBA00001946"/>
    </source>
</evidence>
<comment type="similarity">
    <text evidence="2">Belongs to the PEP-utilizing enzyme family.</text>
</comment>
<evidence type="ECO:0000256" key="3">
    <source>
        <dbReference type="ARBA" id="ARBA00011738"/>
    </source>
</evidence>
<keyword evidence="4" id="KW-0808">Transferase</keyword>
<keyword evidence="8" id="KW-0067">ATP-binding</keyword>
<dbReference type="Gene3D" id="3.30.470.20">
    <property type="entry name" value="ATP-grasp fold, B domain"/>
    <property type="match status" value="1"/>
</dbReference>
<feature type="domain" description="Alpha-glucan water dikinase phosphohistidine-like" evidence="12">
    <location>
        <begin position="352"/>
        <end position="447"/>
    </location>
</feature>
<dbReference type="Pfam" id="PF22973">
    <property type="entry name" value="GWD1_pHisD"/>
    <property type="match status" value="1"/>
</dbReference>
<comment type="cofactor">
    <cofactor evidence="1">
        <name>Mg(2+)</name>
        <dbReference type="ChEBI" id="CHEBI:18420"/>
    </cofactor>
</comment>
<accession>A0ABQ7GBD5</accession>
<evidence type="ECO:0000256" key="5">
    <source>
        <dbReference type="ARBA" id="ARBA00022723"/>
    </source>
</evidence>
<evidence type="ECO:0000313" key="13">
    <source>
        <dbReference type="EMBL" id="KAF5831865.1"/>
    </source>
</evidence>
<keyword evidence="6" id="KW-0547">Nucleotide-binding</keyword>
<keyword evidence="7" id="KW-0418">Kinase</keyword>
<evidence type="ECO:0000256" key="10">
    <source>
        <dbReference type="ARBA" id="ARBA00023277"/>
    </source>
</evidence>
<evidence type="ECO:0000256" key="4">
    <source>
        <dbReference type="ARBA" id="ARBA00022679"/>
    </source>
</evidence>
<feature type="domain" description="Pyruvate phosphate dikinase AMP/ATP-binding" evidence="11">
    <location>
        <begin position="586"/>
        <end position="663"/>
    </location>
</feature>
<proteinExistence type="inferred from homology"/>
<comment type="caution">
    <text evidence="13">The sequence shown here is derived from an EMBL/GenBank/DDBJ whole genome shotgun (WGS) entry which is preliminary data.</text>
</comment>
<reference evidence="13" key="1">
    <citation type="submission" date="2017-08" db="EMBL/GenBank/DDBJ databases">
        <authorList>
            <person name="Polle J.E."/>
            <person name="Barry K."/>
            <person name="Cushman J."/>
            <person name="Schmutz J."/>
            <person name="Tran D."/>
            <person name="Hathwaick L.T."/>
            <person name="Yim W.C."/>
            <person name="Jenkins J."/>
            <person name="Mckie-Krisberg Z.M."/>
            <person name="Prochnik S."/>
            <person name="Lindquist E."/>
            <person name="Dockter R.B."/>
            <person name="Adam C."/>
            <person name="Molina H."/>
            <person name="Bunkerborg J."/>
            <person name="Jin E."/>
            <person name="Buchheim M."/>
            <person name="Magnuson J."/>
        </authorList>
    </citation>
    <scope>NUCLEOTIDE SEQUENCE</scope>
    <source>
        <strain evidence="13">CCAP 19/18</strain>
    </source>
</reference>
<evidence type="ECO:0000256" key="2">
    <source>
        <dbReference type="ARBA" id="ARBA00007837"/>
    </source>
</evidence>
<evidence type="ECO:0000256" key="6">
    <source>
        <dbReference type="ARBA" id="ARBA00022741"/>
    </source>
</evidence>
<name>A0ABQ7GBD5_DUNSA</name>
<dbReference type="InterPro" id="IPR054481">
    <property type="entry name" value="GWD1_pHisD"/>
</dbReference>
<dbReference type="PANTHER" id="PTHR46999">
    <property type="entry name" value="ALPHA-GLUCAN WATER DIKINASE 1, CHLOROPLASTIC-RELATED"/>
    <property type="match status" value="1"/>
</dbReference>
<evidence type="ECO:0000259" key="12">
    <source>
        <dbReference type="Pfam" id="PF22973"/>
    </source>
</evidence>
<evidence type="ECO:0000259" key="11">
    <source>
        <dbReference type="Pfam" id="PF01326"/>
    </source>
</evidence>
<dbReference type="EMBL" id="MU069915">
    <property type="protein sequence ID" value="KAF5831865.1"/>
    <property type="molecule type" value="Genomic_DNA"/>
</dbReference>
<evidence type="ECO:0000313" key="14">
    <source>
        <dbReference type="Proteomes" id="UP000815325"/>
    </source>
</evidence>
<evidence type="ECO:0000256" key="7">
    <source>
        <dbReference type="ARBA" id="ARBA00022777"/>
    </source>
</evidence>
<dbReference type="InterPro" id="IPR013815">
    <property type="entry name" value="ATP_grasp_subdomain_1"/>
</dbReference>
<organism evidence="13 14">
    <name type="scientific">Dunaliella salina</name>
    <name type="common">Green alga</name>
    <name type="synonym">Protococcus salinus</name>
    <dbReference type="NCBI Taxonomy" id="3046"/>
    <lineage>
        <taxon>Eukaryota</taxon>
        <taxon>Viridiplantae</taxon>
        <taxon>Chlorophyta</taxon>
        <taxon>core chlorophytes</taxon>
        <taxon>Chlorophyceae</taxon>
        <taxon>CS clade</taxon>
        <taxon>Chlamydomonadales</taxon>
        <taxon>Dunaliellaceae</taxon>
        <taxon>Dunaliella</taxon>
    </lineage>
</organism>
<dbReference type="SUPFAM" id="SSF56059">
    <property type="entry name" value="Glutathione synthetase ATP-binding domain-like"/>
    <property type="match status" value="1"/>
</dbReference>
<sequence>MALIFTWLRLSSMRQLDWYRNSNYQSKDIAHVQQSIAQKMADKARSAKDARCRVYARMALEGLPRGGGNGDDIRMGILGIMRNNGIKEGHRPGIDEKFLEQWHQKLHTNTTPDDIAICSAYLAFLHSNDGGEFWRVLWDMAKLTPEDLANFDKPITAFPMHLPHLIDPFKHYLWLLKVTHSGADLDTAAVMAQGFMDDDLAWNVFDILANRNEWWVPGKIVEVRSRLAHYWQAPGATRDLLMLDLALESWFRLLVERTDLGALQGDDHMALISLVLRNTIVGVHDEELSSVVDQWEWLQQGAGCESGRWSREWAMAGLASLQRAELALAQYMDTMYAEALQPIMREAAGVSSWQVVSQGQGVLSGVLTPTASLADVQGKSFAEGAPTLLLAEHVGGNEDIPEGIQAVITRSATDVLSHAAIRARAQQVLLATCNDAAQWEGLQALAAEGKSASKAVTLSVTPEGDVRGVLGGDLALEAAKVGASDPAAAAAANGAPKRLQRPRPSSKWALQVAKAIASGLQGVEAASATASGDLTKALQGLASLRHLVSTQLKAPEALVQECASVAAAQGLIPNAGLWAVGSPGWKQAWSAICRVWASKWNDRAWLNRRALKLPDDDLVMGVLLQQVVPADYAYVLHTANPVTGTPGQAFGEAVVGMGEALVGNYPGRALSFTAPLDGTAPPSILSLPAKRIALRAPISWAGSNGAKSNGAGTIGAGANGAGAPLLIARSDANGEDLEDLAGAGLYDSIPFSPLEETVVGYANEPLMTDPAFRARIMSQLTDVAKVVKGAYKGQEQDIEGVISQGQVWVVQSRPQVIS</sequence>
<keyword evidence="14" id="KW-1185">Reference proteome</keyword>
<comment type="subunit">
    <text evidence="3">Homodimer.</text>
</comment>
<gene>
    <name evidence="13" type="ORF">DUNSADRAFT_12489</name>
</gene>
<evidence type="ECO:0000256" key="8">
    <source>
        <dbReference type="ARBA" id="ARBA00022840"/>
    </source>
</evidence>
<protein>
    <submittedName>
        <fullName evidence="13">Glutathione synthetase ATP-binding domain-like protein</fullName>
    </submittedName>
</protein>
<keyword evidence="10" id="KW-0119">Carbohydrate metabolism</keyword>
<dbReference type="Pfam" id="PF01326">
    <property type="entry name" value="PPDK_N"/>
    <property type="match status" value="1"/>
</dbReference>
<dbReference type="PANTHER" id="PTHR46999:SF2">
    <property type="entry name" value="CARBOHYDRATE-BINDING MODULE FAMILY 45 PROTEIN"/>
    <property type="match status" value="1"/>
</dbReference>
<keyword evidence="9" id="KW-0460">Magnesium</keyword>
<dbReference type="Proteomes" id="UP000815325">
    <property type="component" value="Unassembled WGS sequence"/>
</dbReference>